<reference evidence="4" key="1">
    <citation type="submission" date="2020-05" db="EMBL/GenBank/DDBJ databases">
        <authorList>
            <person name="Chiriac C."/>
            <person name="Salcher M."/>
            <person name="Ghai R."/>
            <person name="Kavagutti S V."/>
        </authorList>
    </citation>
    <scope>NUCLEOTIDE SEQUENCE</scope>
</reference>
<keyword evidence="2" id="KW-0012">Acyltransferase</keyword>
<dbReference type="Pfam" id="PF00583">
    <property type="entry name" value="Acetyltransf_1"/>
    <property type="match status" value="1"/>
</dbReference>
<name>A0A6J7I5D9_9ZZZZ</name>
<dbReference type="InterPro" id="IPR016181">
    <property type="entry name" value="Acyl_CoA_acyltransferase"/>
</dbReference>
<dbReference type="PANTHER" id="PTHR43877">
    <property type="entry name" value="AMINOALKYLPHOSPHONATE N-ACETYLTRANSFERASE-RELATED-RELATED"/>
    <property type="match status" value="1"/>
</dbReference>
<dbReference type="AlphaFoldDB" id="A0A6J7I5D9"/>
<dbReference type="Gene3D" id="3.40.630.30">
    <property type="match status" value="1"/>
</dbReference>
<evidence type="ECO:0000256" key="2">
    <source>
        <dbReference type="ARBA" id="ARBA00023315"/>
    </source>
</evidence>
<organism evidence="4">
    <name type="scientific">freshwater metagenome</name>
    <dbReference type="NCBI Taxonomy" id="449393"/>
    <lineage>
        <taxon>unclassified sequences</taxon>
        <taxon>metagenomes</taxon>
        <taxon>ecological metagenomes</taxon>
    </lineage>
</organism>
<proteinExistence type="predicted"/>
<accession>A0A6J7I5D9</accession>
<dbReference type="CDD" id="cd04301">
    <property type="entry name" value="NAT_SF"/>
    <property type="match status" value="1"/>
</dbReference>
<keyword evidence="1" id="KW-0808">Transferase</keyword>
<dbReference type="InterPro" id="IPR000182">
    <property type="entry name" value="GNAT_dom"/>
</dbReference>
<dbReference type="InterPro" id="IPR050832">
    <property type="entry name" value="Bact_Acetyltransf"/>
</dbReference>
<dbReference type="EMBL" id="CAFBMQ010000300">
    <property type="protein sequence ID" value="CAB4926218.1"/>
    <property type="molecule type" value="Genomic_DNA"/>
</dbReference>
<feature type="domain" description="N-acetyltransferase" evidence="3">
    <location>
        <begin position="9"/>
        <end position="180"/>
    </location>
</feature>
<protein>
    <submittedName>
        <fullName evidence="4">Unannotated protein</fullName>
    </submittedName>
</protein>
<evidence type="ECO:0000256" key="1">
    <source>
        <dbReference type="ARBA" id="ARBA00022679"/>
    </source>
</evidence>
<evidence type="ECO:0000259" key="3">
    <source>
        <dbReference type="PROSITE" id="PS51186"/>
    </source>
</evidence>
<dbReference type="SUPFAM" id="SSF55729">
    <property type="entry name" value="Acyl-CoA N-acyltransferases (Nat)"/>
    <property type="match status" value="1"/>
</dbReference>
<dbReference type="GO" id="GO:0016747">
    <property type="term" value="F:acyltransferase activity, transferring groups other than amino-acyl groups"/>
    <property type="evidence" value="ECO:0007669"/>
    <property type="project" value="InterPro"/>
</dbReference>
<evidence type="ECO:0000313" key="4">
    <source>
        <dbReference type="EMBL" id="CAB4926218.1"/>
    </source>
</evidence>
<gene>
    <name evidence="4" type="ORF">UFOPK3609_01683</name>
</gene>
<sequence>MQLTGRAESSVRPARPTDAADIARVQRVTWRTAYRELLPAAVLDEWDDDAVAARWADSIGTPPTPGHGVLVATENGAVVGFLAHGPAELQPGESSSADGPTGELQALLVEPRWGRRGHGSRLLAAVVDLVVPTGVRRLQVWVPTADEVTAAFLTSAGWAVDGWTRALDAGTTTIHEQRWHAALVDDEGLG</sequence>
<dbReference type="PROSITE" id="PS51186">
    <property type="entry name" value="GNAT"/>
    <property type="match status" value="1"/>
</dbReference>